<gene>
    <name evidence="1" type="primary">PLESTB000218</name>
    <name evidence="1" type="ORF">PLESTB_000166100</name>
</gene>
<dbReference type="AlphaFoldDB" id="A0A9W6BBC9"/>
<dbReference type="PROSITE" id="PS51257">
    <property type="entry name" value="PROKAR_LIPOPROTEIN"/>
    <property type="match status" value="1"/>
</dbReference>
<dbReference type="EMBL" id="BRXU01000002">
    <property type="protein sequence ID" value="GLC48948.1"/>
    <property type="molecule type" value="Genomic_DNA"/>
</dbReference>
<sequence length="144" mass="14211">MRLWAVCGCGDVGPDWLVWSQSSTGMGCSWHGGAAGVRSWSPGALVVSCAAVHAASSAAAAVAWLMAGAKAESIVLWLLPGGPAVAAAGDECCSGAPAVGASVVAESRLETASSGVPGIAGLQAAMSQTLRGEICSRTTLNELL</sequence>
<dbReference type="Proteomes" id="UP001165080">
    <property type="component" value="Unassembled WGS sequence"/>
</dbReference>
<proteinExistence type="predicted"/>
<name>A0A9W6BBC9_9CHLO</name>
<reference evidence="1 2" key="1">
    <citation type="journal article" date="2023" name="Commun. Biol.">
        <title>Reorganization of the ancestral sex-determining regions during the evolution of trioecy in Pleodorina starrii.</title>
        <authorList>
            <person name="Takahashi K."/>
            <person name="Suzuki S."/>
            <person name="Kawai-Toyooka H."/>
            <person name="Yamamoto K."/>
            <person name="Hamaji T."/>
            <person name="Ootsuki R."/>
            <person name="Yamaguchi H."/>
            <person name="Kawachi M."/>
            <person name="Higashiyama T."/>
            <person name="Nozaki H."/>
        </authorList>
    </citation>
    <scope>NUCLEOTIDE SEQUENCE [LARGE SCALE GENOMIC DNA]</scope>
    <source>
        <strain evidence="1 2">NIES-4479</strain>
    </source>
</reference>
<organism evidence="1 2">
    <name type="scientific">Pleodorina starrii</name>
    <dbReference type="NCBI Taxonomy" id="330485"/>
    <lineage>
        <taxon>Eukaryota</taxon>
        <taxon>Viridiplantae</taxon>
        <taxon>Chlorophyta</taxon>
        <taxon>core chlorophytes</taxon>
        <taxon>Chlorophyceae</taxon>
        <taxon>CS clade</taxon>
        <taxon>Chlamydomonadales</taxon>
        <taxon>Volvocaceae</taxon>
        <taxon>Pleodorina</taxon>
    </lineage>
</organism>
<protein>
    <submittedName>
        <fullName evidence="1">Uncharacterized protein</fullName>
    </submittedName>
</protein>
<accession>A0A9W6BBC9</accession>
<evidence type="ECO:0000313" key="1">
    <source>
        <dbReference type="EMBL" id="GLC48948.1"/>
    </source>
</evidence>
<keyword evidence="2" id="KW-1185">Reference proteome</keyword>
<comment type="caution">
    <text evidence="1">The sequence shown here is derived from an EMBL/GenBank/DDBJ whole genome shotgun (WGS) entry which is preliminary data.</text>
</comment>
<evidence type="ECO:0000313" key="2">
    <source>
        <dbReference type="Proteomes" id="UP001165080"/>
    </source>
</evidence>